<proteinExistence type="predicted"/>
<gene>
    <name evidence="2" type="ORF">SEVIR_9G163400v2</name>
</gene>
<feature type="region of interest" description="Disordered" evidence="1">
    <location>
        <begin position="26"/>
        <end position="56"/>
    </location>
</feature>
<sequence>MKQARRQSSSPSLYSSNLQFSESSFPLKSKHQSKRWVSPSWSPLPTTLPLNSMAGT</sequence>
<evidence type="ECO:0000313" key="3">
    <source>
        <dbReference type="Proteomes" id="UP000298652"/>
    </source>
</evidence>
<dbReference type="AlphaFoldDB" id="A0A4U6SVI6"/>
<feature type="compositionally biased region" description="Low complexity" evidence="1">
    <location>
        <begin position="38"/>
        <end position="56"/>
    </location>
</feature>
<evidence type="ECO:0000256" key="1">
    <source>
        <dbReference type="SAM" id="MobiDB-lite"/>
    </source>
</evidence>
<reference evidence="2" key="1">
    <citation type="submission" date="2019-03" db="EMBL/GenBank/DDBJ databases">
        <title>WGS assembly of Setaria viridis.</title>
        <authorList>
            <person name="Huang P."/>
            <person name="Jenkins J."/>
            <person name="Grimwood J."/>
            <person name="Barry K."/>
            <person name="Healey A."/>
            <person name="Mamidi S."/>
            <person name="Sreedasyam A."/>
            <person name="Shu S."/>
            <person name="Feldman M."/>
            <person name="Wu J."/>
            <person name="Yu Y."/>
            <person name="Chen C."/>
            <person name="Johnson J."/>
            <person name="Rokhsar D."/>
            <person name="Baxter I."/>
            <person name="Schmutz J."/>
            <person name="Brutnell T."/>
            <person name="Kellogg E."/>
        </authorList>
    </citation>
    <scope>NUCLEOTIDE SEQUENCE [LARGE SCALE GENOMIC DNA]</scope>
</reference>
<protein>
    <submittedName>
        <fullName evidence="2">Uncharacterized protein</fullName>
    </submittedName>
</protein>
<dbReference type="EMBL" id="CM016560">
    <property type="protein sequence ID" value="TKV92451.1"/>
    <property type="molecule type" value="Genomic_DNA"/>
</dbReference>
<keyword evidence="3" id="KW-1185">Reference proteome</keyword>
<accession>A0A4U6SVI6</accession>
<dbReference type="Gramene" id="TKV92451">
    <property type="protein sequence ID" value="TKV92451"/>
    <property type="gene ID" value="SEVIR_9G163400v2"/>
</dbReference>
<dbReference type="Proteomes" id="UP000298652">
    <property type="component" value="Chromosome 9"/>
</dbReference>
<organism evidence="2 3">
    <name type="scientific">Setaria viridis</name>
    <name type="common">Green bristlegrass</name>
    <name type="synonym">Setaria italica subsp. viridis</name>
    <dbReference type="NCBI Taxonomy" id="4556"/>
    <lineage>
        <taxon>Eukaryota</taxon>
        <taxon>Viridiplantae</taxon>
        <taxon>Streptophyta</taxon>
        <taxon>Embryophyta</taxon>
        <taxon>Tracheophyta</taxon>
        <taxon>Spermatophyta</taxon>
        <taxon>Magnoliopsida</taxon>
        <taxon>Liliopsida</taxon>
        <taxon>Poales</taxon>
        <taxon>Poaceae</taxon>
        <taxon>PACMAD clade</taxon>
        <taxon>Panicoideae</taxon>
        <taxon>Panicodae</taxon>
        <taxon>Paniceae</taxon>
        <taxon>Cenchrinae</taxon>
        <taxon>Setaria</taxon>
    </lineage>
</organism>
<name>A0A4U6SVI6_SETVI</name>
<evidence type="ECO:0000313" key="2">
    <source>
        <dbReference type="EMBL" id="TKV92451.1"/>
    </source>
</evidence>